<dbReference type="EMBL" id="DVMX01000100">
    <property type="protein sequence ID" value="HIU41899.1"/>
    <property type="molecule type" value="Genomic_DNA"/>
</dbReference>
<proteinExistence type="predicted"/>
<evidence type="ECO:0000259" key="1">
    <source>
        <dbReference type="Pfam" id="PF01841"/>
    </source>
</evidence>
<dbReference type="Pfam" id="PF01841">
    <property type="entry name" value="Transglut_core"/>
    <property type="match status" value="1"/>
</dbReference>
<dbReference type="PANTHER" id="PTHR33490">
    <property type="entry name" value="BLR5614 PROTEIN-RELATED"/>
    <property type="match status" value="1"/>
</dbReference>
<reference evidence="2" key="1">
    <citation type="submission" date="2020-10" db="EMBL/GenBank/DDBJ databases">
        <authorList>
            <person name="Gilroy R."/>
        </authorList>
    </citation>
    <scope>NUCLEOTIDE SEQUENCE</scope>
    <source>
        <strain evidence="2">4509</strain>
    </source>
</reference>
<accession>A0A9D1ITS8</accession>
<reference evidence="2" key="2">
    <citation type="journal article" date="2021" name="PeerJ">
        <title>Extensive microbial diversity within the chicken gut microbiome revealed by metagenomics and culture.</title>
        <authorList>
            <person name="Gilroy R."/>
            <person name="Ravi A."/>
            <person name="Getino M."/>
            <person name="Pursley I."/>
            <person name="Horton D.L."/>
            <person name="Alikhan N.F."/>
            <person name="Baker D."/>
            <person name="Gharbi K."/>
            <person name="Hall N."/>
            <person name="Watson M."/>
            <person name="Adriaenssens E.M."/>
            <person name="Foster-Nyarko E."/>
            <person name="Jarju S."/>
            <person name="Secka A."/>
            <person name="Antonio M."/>
            <person name="Oren A."/>
            <person name="Chaudhuri R.R."/>
            <person name="La Ragione R."/>
            <person name="Hildebrand F."/>
            <person name="Pallen M.J."/>
        </authorList>
    </citation>
    <scope>NUCLEOTIDE SEQUENCE</scope>
    <source>
        <strain evidence="2">4509</strain>
    </source>
</reference>
<dbReference type="SUPFAM" id="SSF54001">
    <property type="entry name" value="Cysteine proteinases"/>
    <property type="match status" value="1"/>
</dbReference>
<dbReference type="Gene3D" id="3.10.620.30">
    <property type="match status" value="1"/>
</dbReference>
<evidence type="ECO:0000313" key="2">
    <source>
        <dbReference type="EMBL" id="HIU41899.1"/>
    </source>
</evidence>
<feature type="domain" description="Transglutaminase-like" evidence="1">
    <location>
        <begin position="29"/>
        <end position="137"/>
    </location>
</feature>
<dbReference type="InterPro" id="IPR038765">
    <property type="entry name" value="Papain-like_cys_pep_sf"/>
</dbReference>
<dbReference type="PANTHER" id="PTHR33490:SF3">
    <property type="entry name" value="CONSERVED INTEGRAL MEMBRANE PROTEIN"/>
    <property type="match status" value="1"/>
</dbReference>
<sequence length="222" mass="24916">MKLIPTSPNREEYLACTPLVDYDHPQVAALAKQLGEGETDPFVLGRKCYHFVRDEIGHSWDVKGHAVPATASQTLLAGEGICFAKSMLLAALLRYHGIPTGFCYQRLRLGAVPGKYCIHALNGVFLTPPGDWIRQDARGRRPNREAEFSNVKEILPCHPDPAKEEVDYPFLLPHPHPAVVDCLRRNTDAIWMYLNDLPEELSFPFPARRQNPVISSGKRCAF</sequence>
<comment type="caution">
    <text evidence="2">The sequence shown here is derived from an EMBL/GenBank/DDBJ whole genome shotgun (WGS) entry which is preliminary data.</text>
</comment>
<gene>
    <name evidence="2" type="ORF">IAD19_05025</name>
</gene>
<dbReference type="InterPro" id="IPR002931">
    <property type="entry name" value="Transglutaminase-like"/>
</dbReference>
<organism evidence="2 3">
    <name type="scientific">Candidatus Egerieicola faecale</name>
    <dbReference type="NCBI Taxonomy" id="2840774"/>
    <lineage>
        <taxon>Bacteria</taxon>
        <taxon>Bacillati</taxon>
        <taxon>Bacillota</taxon>
        <taxon>Clostridia</taxon>
        <taxon>Eubacteriales</taxon>
        <taxon>Oscillospiraceae</taxon>
        <taxon>Oscillospiraceae incertae sedis</taxon>
        <taxon>Candidatus Egerieicola</taxon>
    </lineage>
</organism>
<evidence type="ECO:0000313" key="3">
    <source>
        <dbReference type="Proteomes" id="UP000824082"/>
    </source>
</evidence>
<protein>
    <submittedName>
        <fullName evidence="2">Transglutaminase family protein</fullName>
    </submittedName>
</protein>
<dbReference type="Proteomes" id="UP000824082">
    <property type="component" value="Unassembled WGS sequence"/>
</dbReference>
<dbReference type="AlphaFoldDB" id="A0A9D1ITS8"/>
<name>A0A9D1ITS8_9FIRM</name>